<sequence>MMRLIWVVVALALLRNLFPPNSFTATVLIFDYEHGLVRRGFWGEILNLYWGETVSKSEVFVASALLTLAGLAALLAAFTKWCASSFAGARWMLLFVCSFAFSALIASTGYIDLALVGLVSLMLFTDPRRALGVALRCLAVFAGMFMHEVMLPYFAVFLVYEIWLSRPTPRRGLIALSPLLVGIAALVGLSLWGQLPQTEVADYIAHIEAKSEFSAEPEATIVMERSLSDNLAMMAEKRGMLDYRSWILFDGLPLLAMSLWLIVMNLRLLGSSAGTLTRVLLVGAILAPLSLNIIAFDVVRFGTISVLIGFLAVLSLLRTDPSAVGRLDRMLGWPLMVIVLVLNLHVTVNQMNTGDRQDYGAPWAITKQLDWLR</sequence>
<organism evidence="2 3">
    <name type="scientific">Neptunicoccus cionae</name>
    <dbReference type="NCBI Taxonomy" id="2035344"/>
    <lineage>
        <taxon>Bacteria</taxon>
        <taxon>Pseudomonadati</taxon>
        <taxon>Pseudomonadota</taxon>
        <taxon>Alphaproteobacteria</taxon>
        <taxon>Rhodobacterales</taxon>
        <taxon>Paracoccaceae</taxon>
        <taxon>Neptunicoccus</taxon>
    </lineage>
</organism>
<feature type="transmembrane region" description="Helical" evidence="1">
    <location>
        <begin position="301"/>
        <end position="318"/>
    </location>
</feature>
<keyword evidence="3" id="KW-1185">Reference proteome</keyword>
<feature type="transmembrane region" description="Helical" evidence="1">
    <location>
        <begin position="91"/>
        <end position="113"/>
    </location>
</feature>
<keyword evidence="1" id="KW-1133">Transmembrane helix</keyword>
<keyword evidence="1" id="KW-0472">Membrane</keyword>
<keyword evidence="1" id="KW-0812">Transmembrane</keyword>
<feature type="transmembrane region" description="Helical" evidence="1">
    <location>
        <begin position="133"/>
        <end position="160"/>
    </location>
</feature>
<name>A0A916R4U2_9RHOB</name>
<evidence type="ECO:0000313" key="2">
    <source>
        <dbReference type="EMBL" id="GGA34065.1"/>
    </source>
</evidence>
<evidence type="ECO:0000256" key="1">
    <source>
        <dbReference type="SAM" id="Phobius"/>
    </source>
</evidence>
<dbReference type="AlphaFoldDB" id="A0A916R4U2"/>
<reference evidence="2" key="1">
    <citation type="journal article" date="2014" name="Int. J. Syst. Evol. Microbiol.">
        <title>Complete genome sequence of Corynebacterium casei LMG S-19264T (=DSM 44701T), isolated from a smear-ripened cheese.</title>
        <authorList>
            <consortium name="US DOE Joint Genome Institute (JGI-PGF)"/>
            <person name="Walter F."/>
            <person name="Albersmeier A."/>
            <person name="Kalinowski J."/>
            <person name="Ruckert C."/>
        </authorList>
    </citation>
    <scope>NUCLEOTIDE SEQUENCE</scope>
    <source>
        <strain evidence="2">CGMCC 1.15880</strain>
    </source>
</reference>
<protein>
    <submittedName>
        <fullName evidence="2">Uncharacterized protein</fullName>
    </submittedName>
</protein>
<reference evidence="2" key="2">
    <citation type="submission" date="2020-09" db="EMBL/GenBank/DDBJ databases">
        <authorList>
            <person name="Sun Q."/>
            <person name="Zhou Y."/>
        </authorList>
    </citation>
    <scope>NUCLEOTIDE SEQUENCE</scope>
    <source>
        <strain evidence="2">CGMCC 1.15880</strain>
    </source>
</reference>
<feature type="transmembrane region" description="Helical" evidence="1">
    <location>
        <begin position="275"/>
        <end position="295"/>
    </location>
</feature>
<feature type="transmembrane region" description="Helical" evidence="1">
    <location>
        <begin position="243"/>
        <end position="263"/>
    </location>
</feature>
<dbReference type="EMBL" id="BMKA01000013">
    <property type="protein sequence ID" value="GGA34065.1"/>
    <property type="molecule type" value="Genomic_DNA"/>
</dbReference>
<feature type="transmembrane region" description="Helical" evidence="1">
    <location>
        <begin position="59"/>
        <end position="79"/>
    </location>
</feature>
<gene>
    <name evidence="2" type="ORF">GCM10011498_39040</name>
</gene>
<dbReference type="Proteomes" id="UP000628017">
    <property type="component" value="Unassembled WGS sequence"/>
</dbReference>
<dbReference type="RefSeq" id="WP_188678975.1">
    <property type="nucleotide sequence ID" value="NZ_BMKA01000013.1"/>
</dbReference>
<accession>A0A916R4U2</accession>
<proteinExistence type="predicted"/>
<feature type="transmembrane region" description="Helical" evidence="1">
    <location>
        <begin position="330"/>
        <end position="348"/>
    </location>
</feature>
<evidence type="ECO:0000313" key="3">
    <source>
        <dbReference type="Proteomes" id="UP000628017"/>
    </source>
</evidence>
<comment type="caution">
    <text evidence="2">The sequence shown here is derived from an EMBL/GenBank/DDBJ whole genome shotgun (WGS) entry which is preliminary data.</text>
</comment>
<feature type="transmembrane region" description="Helical" evidence="1">
    <location>
        <begin position="172"/>
        <end position="192"/>
    </location>
</feature>